<evidence type="ECO:0008006" key="7">
    <source>
        <dbReference type="Google" id="ProtNLM"/>
    </source>
</evidence>
<reference evidence="6" key="1">
    <citation type="submission" date="2015-09" db="EMBL/GenBank/DDBJ databases">
        <authorList>
            <person name="Wibberg D."/>
        </authorList>
    </citation>
    <scope>NUCLEOTIDE SEQUENCE [LARGE SCALE GENOMIC DNA]</scope>
    <source>
        <strain evidence="6">SD1D</strain>
    </source>
</reference>
<keyword evidence="2" id="KW-0479">Metal-binding</keyword>
<dbReference type="EMBL" id="LN879430">
    <property type="protein sequence ID" value="CUH93777.1"/>
    <property type="molecule type" value="Genomic_DNA"/>
</dbReference>
<dbReference type="GO" id="GO:0006284">
    <property type="term" value="P:base-excision repair"/>
    <property type="evidence" value="ECO:0007669"/>
    <property type="project" value="InterPro"/>
</dbReference>
<accession>A0A0K8J912</accession>
<protein>
    <recommendedName>
        <fullName evidence="7">HhH-GPD domain-containing protein</fullName>
    </recommendedName>
</protein>
<dbReference type="Proteomes" id="UP000196053">
    <property type="component" value="Chromosome I"/>
</dbReference>
<evidence type="ECO:0000256" key="4">
    <source>
        <dbReference type="ARBA" id="ARBA00023014"/>
    </source>
</evidence>
<sequence length="120" mass="13705">MSYDCDVKRIQNLPLSDVRKELLGVHGVGNETADSILLYAFHFPTFVVDAYTMRLFKRYPLDAGKTYVQVKKFIESRIPADVLVYNRFHALIVQNGKEHCKKKALCEGCPLEGSCKKCFD</sequence>
<dbReference type="InterPro" id="IPR011257">
    <property type="entry name" value="DNA_glycosylase"/>
</dbReference>
<evidence type="ECO:0000256" key="2">
    <source>
        <dbReference type="ARBA" id="ARBA00022723"/>
    </source>
</evidence>
<evidence type="ECO:0000256" key="1">
    <source>
        <dbReference type="ARBA" id="ARBA00022485"/>
    </source>
</evidence>
<keyword evidence="3" id="KW-0408">Iron</keyword>
<dbReference type="PANTHER" id="PTHR10359:SF19">
    <property type="entry name" value="DNA REPAIR GLYCOSYLASE MJ1434-RELATED"/>
    <property type="match status" value="1"/>
</dbReference>
<name>A0A0K8J912_9FIRM</name>
<dbReference type="KEGG" id="hsd:SD1D_2262"/>
<dbReference type="Gene3D" id="1.10.1670.10">
    <property type="entry name" value="Helix-hairpin-Helix base-excision DNA repair enzymes (C-terminal)"/>
    <property type="match status" value="1"/>
</dbReference>
<gene>
    <name evidence="5" type="ORF">SD1D_2262</name>
</gene>
<evidence type="ECO:0000313" key="6">
    <source>
        <dbReference type="Proteomes" id="UP000196053"/>
    </source>
</evidence>
<dbReference type="SUPFAM" id="SSF48150">
    <property type="entry name" value="DNA-glycosylase"/>
    <property type="match status" value="1"/>
</dbReference>
<dbReference type="GO" id="GO:0051539">
    <property type="term" value="F:4 iron, 4 sulfur cluster binding"/>
    <property type="evidence" value="ECO:0007669"/>
    <property type="project" value="UniProtKB-KW"/>
</dbReference>
<evidence type="ECO:0000256" key="3">
    <source>
        <dbReference type="ARBA" id="ARBA00023004"/>
    </source>
</evidence>
<dbReference type="CDD" id="cd00056">
    <property type="entry name" value="ENDO3c"/>
    <property type="match status" value="1"/>
</dbReference>
<proteinExistence type="predicted"/>
<dbReference type="GO" id="GO:0046872">
    <property type="term" value="F:metal ion binding"/>
    <property type="evidence" value="ECO:0007669"/>
    <property type="project" value="UniProtKB-KW"/>
</dbReference>
<dbReference type="Gene3D" id="1.10.340.30">
    <property type="entry name" value="Hypothetical protein, domain 2"/>
    <property type="match status" value="1"/>
</dbReference>
<dbReference type="GO" id="GO:0003824">
    <property type="term" value="F:catalytic activity"/>
    <property type="evidence" value="ECO:0007669"/>
    <property type="project" value="InterPro"/>
</dbReference>
<keyword evidence="4" id="KW-0411">Iron-sulfur</keyword>
<dbReference type="AlphaFoldDB" id="A0A0K8J912"/>
<evidence type="ECO:0000313" key="5">
    <source>
        <dbReference type="EMBL" id="CUH93777.1"/>
    </source>
</evidence>
<dbReference type="PANTHER" id="PTHR10359">
    <property type="entry name" value="A/G-SPECIFIC ADENINE GLYCOSYLASE/ENDONUCLEASE III"/>
    <property type="match status" value="1"/>
</dbReference>
<keyword evidence="1" id="KW-0004">4Fe-4S</keyword>
<dbReference type="InterPro" id="IPR023170">
    <property type="entry name" value="HhH_base_excis_C"/>
</dbReference>
<organism evidence="5 6">
    <name type="scientific">Herbinix luporum</name>
    <dbReference type="NCBI Taxonomy" id="1679721"/>
    <lineage>
        <taxon>Bacteria</taxon>
        <taxon>Bacillati</taxon>
        <taxon>Bacillota</taxon>
        <taxon>Clostridia</taxon>
        <taxon>Lachnospirales</taxon>
        <taxon>Lachnospiraceae</taxon>
        <taxon>Herbinix</taxon>
    </lineage>
</organism>
<dbReference type="InterPro" id="IPR003265">
    <property type="entry name" value="HhH-GPD_domain"/>
</dbReference>
<keyword evidence="6" id="KW-1185">Reference proteome</keyword>